<keyword evidence="1" id="KW-0597">Phosphoprotein</keyword>
<dbReference type="InterPro" id="IPR019844">
    <property type="entry name" value="CSD_CS"/>
</dbReference>
<dbReference type="PANTHER" id="PTHR12962">
    <property type="entry name" value="CALCIUM-REGULATED HEAT STABLE PROTEIN CRHSP-24-RELATED"/>
    <property type="match status" value="1"/>
</dbReference>
<protein>
    <submittedName>
        <fullName evidence="5">DNA-binding protein</fullName>
    </submittedName>
</protein>
<evidence type="ECO:0000256" key="3">
    <source>
        <dbReference type="SAM" id="Phobius"/>
    </source>
</evidence>
<name>A0ABQ6FFZ4_9RHOO</name>
<sequence length="207" mass="21963">MRFQGRLTQWNDAKGFGFITPNGGGGRVFVHAKSFRAGGRRPEEGELLTYELGVDGKGRPRADEIDFVGKTRQGGGAPRGDSKAAPLVAAVFSVVLIGATLKGFAPRALLGLYAGASVLAFLLYWMDKRAALTDAWRTPENTLHLCALVGGWPGAVVAQQVLRHKTRKESFRAVFWATVLLNCAAVGWLLAAPGAATLRAGFGIGLG</sequence>
<comment type="subcellular location">
    <subcellularLocation>
        <location evidence="2">Cytoplasm</location>
    </subcellularLocation>
</comment>
<keyword evidence="3" id="KW-1133">Transmembrane helix</keyword>
<feature type="domain" description="CSD" evidence="4">
    <location>
        <begin position="2"/>
        <end position="67"/>
    </location>
</feature>
<keyword evidence="3" id="KW-0812">Transmembrane</keyword>
<proteinExistence type="predicted"/>
<comment type="caution">
    <text evidence="5">The sequence shown here is derived from an EMBL/GenBank/DDBJ whole genome shotgun (WGS) entry which is preliminary data.</text>
</comment>
<dbReference type="Gene3D" id="2.40.50.140">
    <property type="entry name" value="Nucleic acid-binding proteins"/>
    <property type="match status" value="1"/>
</dbReference>
<dbReference type="Pfam" id="PF00313">
    <property type="entry name" value="CSD"/>
    <property type="match status" value="1"/>
</dbReference>
<feature type="transmembrane region" description="Helical" evidence="3">
    <location>
        <begin position="174"/>
        <end position="196"/>
    </location>
</feature>
<gene>
    <name evidence="5" type="ORF">GCM10007933_32870</name>
</gene>
<dbReference type="EMBL" id="BSPX01000061">
    <property type="protein sequence ID" value="GLT23816.1"/>
    <property type="molecule type" value="Genomic_DNA"/>
</dbReference>
<evidence type="ECO:0000259" key="4">
    <source>
        <dbReference type="PROSITE" id="PS51857"/>
    </source>
</evidence>
<accession>A0ABQ6FFZ4</accession>
<dbReference type="GO" id="GO:0003677">
    <property type="term" value="F:DNA binding"/>
    <property type="evidence" value="ECO:0007669"/>
    <property type="project" value="UniProtKB-KW"/>
</dbReference>
<dbReference type="SMART" id="SM00357">
    <property type="entry name" value="CSP"/>
    <property type="match status" value="1"/>
</dbReference>
<dbReference type="SUPFAM" id="SSF50249">
    <property type="entry name" value="Nucleic acid-binding proteins"/>
    <property type="match status" value="1"/>
</dbReference>
<dbReference type="PROSITE" id="PS00352">
    <property type="entry name" value="CSD_1"/>
    <property type="match status" value="1"/>
</dbReference>
<dbReference type="RefSeq" id="WP_284188995.1">
    <property type="nucleotide sequence ID" value="NZ_BSPX01000061.1"/>
</dbReference>
<evidence type="ECO:0000313" key="5">
    <source>
        <dbReference type="EMBL" id="GLT23816.1"/>
    </source>
</evidence>
<dbReference type="InterPro" id="IPR052069">
    <property type="entry name" value="Ca-reg_mRNA-binding_domain"/>
</dbReference>
<dbReference type="Pfam" id="PF06961">
    <property type="entry name" value="DUF1294"/>
    <property type="match status" value="1"/>
</dbReference>
<dbReference type="InterPro" id="IPR010718">
    <property type="entry name" value="DUF1294"/>
</dbReference>
<dbReference type="Proteomes" id="UP001157167">
    <property type="component" value="Unassembled WGS sequence"/>
</dbReference>
<dbReference type="InterPro" id="IPR002059">
    <property type="entry name" value="CSP_DNA-bd"/>
</dbReference>
<dbReference type="PANTHER" id="PTHR12962:SF1">
    <property type="entry name" value="COLD SHOCK DOMAIN-CONTAINING PROTEIN CG9705"/>
    <property type="match status" value="1"/>
</dbReference>
<keyword evidence="6" id="KW-1185">Reference proteome</keyword>
<keyword evidence="5" id="KW-0238">DNA-binding</keyword>
<dbReference type="InterPro" id="IPR011129">
    <property type="entry name" value="CSD"/>
</dbReference>
<evidence type="ECO:0000256" key="1">
    <source>
        <dbReference type="ARBA" id="ARBA00022553"/>
    </source>
</evidence>
<dbReference type="PROSITE" id="PS51857">
    <property type="entry name" value="CSD_2"/>
    <property type="match status" value="1"/>
</dbReference>
<reference evidence="6" key="1">
    <citation type="journal article" date="2019" name="Int. J. Syst. Evol. Microbiol.">
        <title>The Global Catalogue of Microorganisms (GCM) 10K type strain sequencing project: providing services to taxonomists for standard genome sequencing and annotation.</title>
        <authorList>
            <consortium name="The Broad Institute Genomics Platform"/>
            <consortium name="The Broad Institute Genome Sequencing Center for Infectious Disease"/>
            <person name="Wu L."/>
            <person name="Ma J."/>
        </authorList>
    </citation>
    <scope>NUCLEOTIDE SEQUENCE [LARGE SCALE GENOMIC DNA]</scope>
    <source>
        <strain evidence="6">NBRC 102407</strain>
    </source>
</reference>
<keyword evidence="3" id="KW-0472">Membrane</keyword>
<evidence type="ECO:0000256" key="2">
    <source>
        <dbReference type="RuleBase" id="RU000408"/>
    </source>
</evidence>
<evidence type="ECO:0000313" key="6">
    <source>
        <dbReference type="Proteomes" id="UP001157167"/>
    </source>
</evidence>
<organism evidence="5 6">
    <name type="scientific">Zoogloea oryzae</name>
    <dbReference type="NCBI Taxonomy" id="310767"/>
    <lineage>
        <taxon>Bacteria</taxon>
        <taxon>Pseudomonadati</taxon>
        <taxon>Pseudomonadota</taxon>
        <taxon>Betaproteobacteria</taxon>
        <taxon>Rhodocyclales</taxon>
        <taxon>Zoogloeaceae</taxon>
        <taxon>Zoogloea</taxon>
    </lineage>
</organism>
<dbReference type="CDD" id="cd04458">
    <property type="entry name" value="CSP_CDS"/>
    <property type="match status" value="1"/>
</dbReference>
<dbReference type="InterPro" id="IPR012340">
    <property type="entry name" value="NA-bd_OB-fold"/>
</dbReference>
<feature type="transmembrane region" description="Helical" evidence="3">
    <location>
        <begin position="108"/>
        <end position="126"/>
    </location>
</feature>